<gene>
    <name evidence="3" type="ORF">C8D88_12330</name>
</gene>
<dbReference type="PROSITE" id="PS50975">
    <property type="entry name" value="ATP_GRASP"/>
    <property type="match status" value="1"/>
</dbReference>
<dbReference type="Proteomes" id="UP000246005">
    <property type="component" value="Unassembled WGS sequence"/>
</dbReference>
<organism evidence="3 4">
    <name type="scientific">Lentzea atacamensis</name>
    <dbReference type="NCBI Taxonomy" id="531938"/>
    <lineage>
        <taxon>Bacteria</taxon>
        <taxon>Bacillati</taxon>
        <taxon>Actinomycetota</taxon>
        <taxon>Actinomycetes</taxon>
        <taxon>Pseudonocardiales</taxon>
        <taxon>Pseudonocardiaceae</taxon>
        <taxon>Lentzea</taxon>
    </lineage>
</organism>
<dbReference type="InterPro" id="IPR013815">
    <property type="entry name" value="ATP_grasp_subdomain_1"/>
</dbReference>
<dbReference type="GO" id="GO:0005737">
    <property type="term" value="C:cytoplasm"/>
    <property type="evidence" value="ECO:0007669"/>
    <property type="project" value="TreeGrafter"/>
</dbReference>
<evidence type="ECO:0000256" key="1">
    <source>
        <dbReference type="PROSITE-ProRule" id="PRU00409"/>
    </source>
</evidence>
<evidence type="ECO:0000313" key="3">
    <source>
        <dbReference type="EMBL" id="PWK80666.1"/>
    </source>
</evidence>
<feature type="domain" description="ATP-grasp" evidence="2">
    <location>
        <begin position="126"/>
        <end position="307"/>
    </location>
</feature>
<dbReference type="PANTHER" id="PTHR21621">
    <property type="entry name" value="RIBOSOMAL PROTEIN S6 MODIFICATION PROTEIN"/>
    <property type="match status" value="1"/>
</dbReference>
<protein>
    <submittedName>
        <fullName evidence="3">RimK-like ATP-grasp domain-containing protein</fullName>
    </submittedName>
</protein>
<dbReference type="GO" id="GO:0046872">
    <property type="term" value="F:metal ion binding"/>
    <property type="evidence" value="ECO:0007669"/>
    <property type="project" value="InterPro"/>
</dbReference>
<dbReference type="Pfam" id="PF08443">
    <property type="entry name" value="RimK"/>
    <property type="match status" value="1"/>
</dbReference>
<dbReference type="GO" id="GO:0005524">
    <property type="term" value="F:ATP binding"/>
    <property type="evidence" value="ECO:0007669"/>
    <property type="project" value="UniProtKB-UniRule"/>
</dbReference>
<dbReference type="GO" id="GO:0016879">
    <property type="term" value="F:ligase activity, forming carbon-nitrogen bonds"/>
    <property type="evidence" value="ECO:0007669"/>
    <property type="project" value="TreeGrafter"/>
</dbReference>
<reference evidence="3 4" key="1">
    <citation type="submission" date="2018-05" db="EMBL/GenBank/DDBJ databases">
        <title>Genomic Encyclopedia of Type Strains, Phase IV (KMG-IV): sequencing the most valuable type-strain genomes for metagenomic binning, comparative biology and taxonomic classification.</title>
        <authorList>
            <person name="Goeker M."/>
        </authorList>
    </citation>
    <scope>NUCLEOTIDE SEQUENCE [LARGE SCALE GENOMIC DNA]</scope>
    <source>
        <strain evidence="3 4">DSM 45480</strain>
    </source>
</reference>
<keyword evidence="1" id="KW-0547">Nucleotide-binding</keyword>
<dbReference type="AlphaFoldDB" id="A0A316HJG8"/>
<dbReference type="EMBL" id="QGHB01000023">
    <property type="protein sequence ID" value="PWK80666.1"/>
    <property type="molecule type" value="Genomic_DNA"/>
</dbReference>
<keyword evidence="1" id="KW-0067">ATP-binding</keyword>
<dbReference type="Gene3D" id="3.30.470.20">
    <property type="entry name" value="ATP-grasp fold, B domain"/>
    <property type="match status" value="1"/>
</dbReference>
<accession>A0A316HJG8</accession>
<evidence type="ECO:0000259" key="2">
    <source>
        <dbReference type="PROSITE" id="PS50975"/>
    </source>
</evidence>
<dbReference type="RefSeq" id="WP_109642286.1">
    <property type="nucleotide sequence ID" value="NZ_QGHB01000023.1"/>
</dbReference>
<dbReference type="Gene3D" id="3.30.1490.20">
    <property type="entry name" value="ATP-grasp fold, A domain"/>
    <property type="match status" value="1"/>
</dbReference>
<sequence>MNDTLYWIYPERTRRANDPAAWENYHAAAAKSGIELESISVDDIEIAFDGSRAQVFVKQRAVDPLRDFFHNKLHTWPMFQVDVWRSLSTFQGLESAGFCTLIPASHNILANDKISTLIEFADVPGVKHLSTLSVPTRDFLSLRLRPAEIGIDYPVVAKPAHWASGRGVTRAQDDGQLTMALRLASAAELTMVVQPQVGLGRVLRDVRVMCVDRLPVLAAARYQGADKTVNNAMGGGHTEIVAVPEELVEPAAAIAKRVDLAWMGVDFLHDGDEYYLSEIEIDAYLPNSWMAEPAMREVADQRFRAYRAEFDRWRQQRNA</sequence>
<name>A0A316HJG8_9PSEU</name>
<evidence type="ECO:0000313" key="4">
    <source>
        <dbReference type="Proteomes" id="UP000246005"/>
    </source>
</evidence>
<dbReference type="SUPFAM" id="SSF56059">
    <property type="entry name" value="Glutathione synthetase ATP-binding domain-like"/>
    <property type="match status" value="1"/>
</dbReference>
<dbReference type="InterPro" id="IPR013651">
    <property type="entry name" value="ATP-grasp_RimK-type"/>
</dbReference>
<dbReference type="PANTHER" id="PTHR21621:SF0">
    <property type="entry name" value="BETA-CITRYLGLUTAMATE SYNTHASE B-RELATED"/>
    <property type="match status" value="1"/>
</dbReference>
<comment type="caution">
    <text evidence="3">The sequence shown here is derived from an EMBL/GenBank/DDBJ whole genome shotgun (WGS) entry which is preliminary data.</text>
</comment>
<dbReference type="InterPro" id="IPR011761">
    <property type="entry name" value="ATP-grasp"/>
</dbReference>
<proteinExistence type="predicted"/>